<dbReference type="RefSeq" id="WP_147429502.1">
    <property type="nucleotide sequence ID" value="NZ_RBIR01000001.1"/>
</dbReference>
<comment type="caution">
    <text evidence="3">The sequence shown here is derived from an EMBL/GenBank/DDBJ whole genome shotgun (WGS) entry which is preliminary data.</text>
</comment>
<evidence type="ECO:0000256" key="1">
    <source>
        <dbReference type="SAM" id="MobiDB-lite"/>
    </source>
</evidence>
<dbReference type="OrthoDB" id="4479226at2"/>
<name>A0A495FKM6_9MICC</name>
<dbReference type="Proteomes" id="UP000276055">
    <property type="component" value="Unassembled WGS sequence"/>
</dbReference>
<evidence type="ECO:0000313" key="3">
    <source>
        <dbReference type="EMBL" id="RKR29794.1"/>
    </source>
</evidence>
<sequence>MPPTPLPSPAQLAPVPLEWWQNVALFSPAAVLLAALVAALINWRILRQRTLADRNALEQKREADRKALEQKSAADSRAEWWRRAQWALERALSEDEASKALGLATLEVLARSELARKEELELFDIAWKTVNGNADADEVELGGSLAADEPDRTVHIVLADSYYPDGERVAEDPVVERLGDFLRRRGLVLNADVVDSGDNMGDNEGKVPEGNEEGTR</sequence>
<keyword evidence="2" id="KW-0472">Membrane</keyword>
<accession>A0A495FKM6</accession>
<gene>
    <name evidence="3" type="ORF">C8D78_0109</name>
</gene>
<organism evidence="3 4">
    <name type="scientific">Arthrobacter oryzae</name>
    <dbReference type="NCBI Taxonomy" id="409290"/>
    <lineage>
        <taxon>Bacteria</taxon>
        <taxon>Bacillati</taxon>
        <taxon>Actinomycetota</taxon>
        <taxon>Actinomycetes</taxon>
        <taxon>Micrococcales</taxon>
        <taxon>Micrococcaceae</taxon>
        <taxon>Arthrobacter</taxon>
    </lineage>
</organism>
<dbReference type="AlphaFoldDB" id="A0A495FKM6"/>
<protein>
    <submittedName>
        <fullName evidence="3">Uncharacterized protein</fullName>
    </submittedName>
</protein>
<dbReference type="EMBL" id="RBIR01000001">
    <property type="protein sequence ID" value="RKR29794.1"/>
    <property type="molecule type" value="Genomic_DNA"/>
</dbReference>
<feature type="region of interest" description="Disordered" evidence="1">
    <location>
        <begin position="193"/>
        <end position="216"/>
    </location>
</feature>
<reference evidence="3 4" key="1">
    <citation type="submission" date="2018-10" db="EMBL/GenBank/DDBJ databases">
        <title>Genomic Encyclopedia of Type Strains, Phase IV (KMG-IV): sequencing the most valuable type-strain genomes for metagenomic binning, comparative biology and taxonomic classification.</title>
        <authorList>
            <person name="Goeker M."/>
        </authorList>
    </citation>
    <scope>NUCLEOTIDE SEQUENCE [LARGE SCALE GENOMIC DNA]</scope>
    <source>
        <strain evidence="3 4">DSM 25586</strain>
    </source>
</reference>
<proteinExistence type="predicted"/>
<keyword evidence="2" id="KW-1133">Transmembrane helix</keyword>
<feature type="transmembrane region" description="Helical" evidence="2">
    <location>
        <begin position="20"/>
        <end position="41"/>
    </location>
</feature>
<keyword evidence="2" id="KW-0812">Transmembrane</keyword>
<evidence type="ECO:0000256" key="2">
    <source>
        <dbReference type="SAM" id="Phobius"/>
    </source>
</evidence>
<evidence type="ECO:0000313" key="4">
    <source>
        <dbReference type="Proteomes" id="UP000276055"/>
    </source>
</evidence>
<feature type="compositionally biased region" description="Basic and acidic residues" evidence="1">
    <location>
        <begin position="203"/>
        <end position="216"/>
    </location>
</feature>